<evidence type="ECO:0000256" key="1">
    <source>
        <dbReference type="SAM" id="MobiDB-lite"/>
    </source>
</evidence>
<name>A0A8J4PQ95_9MYCE</name>
<protein>
    <submittedName>
        <fullName evidence="2">Uncharacterized protein</fullName>
    </submittedName>
</protein>
<organism evidence="2 3">
    <name type="scientific">Polysphondylium violaceum</name>
    <dbReference type="NCBI Taxonomy" id="133409"/>
    <lineage>
        <taxon>Eukaryota</taxon>
        <taxon>Amoebozoa</taxon>
        <taxon>Evosea</taxon>
        <taxon>Eumycetozoa</taxon>
        <taxon>Dictyostelia</taxon>
        <taxon>Dictyosteliales</taxon>
        <taxon>Dictyosteliaceae</taxon>
        <taxon>Polysphondylium</taxon>
    </lineage>
</organism>
<feature type="compositionally biased region" description="Polar residues" evidence="1">
    <location>
        <begin position="551"/>
        <end position="563"/>
    </location>
</feature>
<keyword evidence="3" id="KW-1185">Reference proteome</keyword>
<proteinExistence type="predicted"/>
<reference evidence="2" key="1">
    <citation type="submission" date="2020-01" db="EMBL/GenBank/DDBJ databases">
        <title>Development of genomics and gene disruption for Polysphondylium violaceum indicates a role for the polyketide synthase stlB in stalk morphogenesis.</title>
        <authorList>
            <person name="Narita B."/>
            <person name="Kawabe Y."/>
            <person name="Kin K."/>
            <person name="Saito T."/>
            <person name="Gibbs R."/>
            <person name="Kuspa A."/>
            <person name="Muzny D."/>
            <person name="Queller D."/>
            <person name="Richards S."/>
            <person name="Strassman J."/>
            <person name="Sucgang R."/>
            <person name="Worley K."/>
            <person name="Schaap P."/>
        </authorList>
    </citation>
    <scope>NUCLEOTIDE SEQUENCE</scope>
    <source>
        <strain evidence="2">QSvi11</strain>
    </source>
</reference>
<dbReference type="OrthoDB" id="2367136at2759"/>
<sequence>MKGIKRSFQCNLSYLHQNRATLNMFSLPSSCKHNGFSKTLFPPTTSISICRYYFSSTIATLDHTITPKGNSSSNTTTISDSQEIELKNFISKELEINSLNDWYKKDILHLIKDKISSSGSSNDTNDNGLLLFKQFDDVLKTRYNNSIFEFLSKHYPDYQWNRWDFYQFVNHPQGFWSTNDNRLEFVNYLCEKLKFDKHKPDHDQDHQFYSQLYKLKKSDFQQYGGSRLIKVFQDSVYSFLCDLYPNYNWEPWMFERAPKKFWGDLNNQKIYINWLGNKLGFKNYNQWYGISKADFVDNNGATLLLLYGGSPVKAVAEILKDKFQWNMWLFTHLPRGMYQDKEIVRGFIEFAKQYYEVTDMDDWYRVSWTQLRDIGGFNLIKKNGGLVKCLQEHYPHHQWDAEKFTLPGKKSSQRLLKLYLQRLFPSTEIHEDYRHESLKFEALSNFPFHLDFFLPAFSLAFEYQGKQHYQDTAAFGQTLIYQTRDKEKRQICAKNNIQIIEIPYWWNNQIDSLIGTILLECPQLSNSIHIQEKEKVDIQNDHIHSSSSSSDNTDNQEIAASTIANKDKQYLPIPKEYQKLSTQKKIFYNKDD</sequence>
<evidence type="ECO:0000313" key="3">
    <source>
        <dbReference type="Proteomes" id="UP000695562"/>
    </source>
</evidence>
<feature type="region of interest" description="Disordered" evidence="1">
    <location>
        <begin position="541"/>
        <end position="563"/>
    </location>
</feature>
<dbReference type="Proteomes" id="UP000695562">
    <property type="component" value="Unassembled WGS sequence"/>
</dbReference>
<accession>A0A8J4PQ95</accession>
<dbReference type="AlphaFoldDB" id="A0A8J4PQ95"/>
<gene>
    <name evidence="2" type="ORF">CYY_006644</name>
</gene>
<dbReference type="EMBL" id="AJWJ01000316">
    <property type="protein sequence ID" value="KAF2072033.1"/>
    <property type="molecule type" value="Genomic_DNA"/>
</dbReference>
<dbReference type="Gene3D" id="3.40.960.10">
    <property type="entry name" value="VSR Endonuclease"/>
    <property type="match status" value="1"/>
</dbReference>
<evidence type="ECO:0000313" key="2">
    <source>
        <dbReference type="EMBL" id="KAF2072033.1"/>
    </source>
</evidence>
<comment type="caution">
    <text evidence="2">The sequence shown here is derived from an EMBL/GenBank/DDBJ whole genome shotgun (WGS) entry which is preliminary data.</text>
</comment>